<dbReference type="OrthoDB" id="103349at2759"/>
<evidence type="ECO:0000313" key="4">
    <source>
        <dbReference type="EMBL" id="OBR10329.1"/>
    </source>
</evidence>
<dbReference type="RefSeq" id="XP_018158846.1">
    <property type="nucleotide sequence ID" value="XM_018300996.1"/>
</dbReference>
<keyword evidence="5" id="KW-1185">Reference proteome</keyword>
<feature type="transmembrane region" description="Helical" evidence="2">
    <location>
        <begin position="87"/>
        <end position="105"/>
    </location>
</feature>
<keyword evidence="2" id="KW-0472">Membrane</keyword>
<sequence>MRLDSRFGHSPLGLENGNLAQSKAPPLPWTRLLVFGLGSRLANPRFVFSLAALAVLAAKVIHISSHLSALPTVHLVRWGYSFFAQDMLLLILLRLLLGGWLASPARGEGLLRRTASLAGWFLVVFVTGLNVIDVCFFAVAGAEIHWQNIGVAGDAAGRALLLTGLVSSALVIGVLALLAWLLKDVLFVAVGLQADILCWPLAVVARGRHLCSSRPQPPQTATYFKIPQQDAKYHPEVEDDHVRQGFNLSGGWEGVKDWPWVWIFWVAAYLVAGVALLAQVILCALRPHESSLTFMSWTPALLPFIDFKNSSPSLEKLIPHYNSGINRHWDNRTALQDPIPFPWLPKDSIPHGFEDWYNNKSHYNAAADPLRISNLDNDLLPQLRKLKDVPIRHIVTIVLESTRKDVFPIKDDGINEARLKESWDDGKMPQDALERLRTLTPVASFLTGDHDDGFDHQGKEEKSRGGLSCNDAYTTSTYTLKSLVGILCGITPLVADFNLEYQHHIYQPCLPHIFEALDTLDKGDAPGFASYKWKSSFMQSVTLNFDNFGELMKKIGFPADNLIDSVYLRSKSAKFGPVDLKNVNYFGMEETPLEDYIRDQFKSARQFNERVFLTHVTSTSHHPYGMPEGEKYVPLGRGLDDLSHYINAIGYDDRWLGKILNTLDELDVANETLVVLVGDHGLSIPENDILASYYNPNVGSNHVPLVFSHPRLPPITIDDAVSSQQILPTVLDLLIETGSLARPASHAARDLLENYEGQSLIRPVHKSRSGNAGRDITQPPTPTSAAHADAVPLEVGNWQFTIINPGRAMLGIRDARRRSWRLVVPVVDNVEWHFTDVATDPREADPVLGFDFAAFLAKVEQVHGEDAARWAEEAAFVARWWVEENSRRWRYGPYAAY</sequence>
<dbReference type="GeneID" id="28865103"/>
<dbReference type="KEGG" id="chig:CH63R_06021"/>
<comment type="caution">
    <text evidence="4">The sequence shown here is derived from an EMBL/GenBank/DDBJ whole genome shotgun (WGS) entry which is preliminary data.</text>
</comment>
<organism evidence="4 5">
    <name type="scientific">Colletotrichum higginsianum (strain IMI 349063)</name>
    <name type="common">Crucifer anthracnose fungus</name>
    <dbReference type="NCBI Taxonomy" id="759273"/>
    <lineage>
        <taxon>Eukaryota</taxon>
        <taxon>Fungi</taxon>
        <taxon>Dikarya</taxon>
        <taxon>Ascomycota</taxon>
        <taxon>Pezizomycotina</taxon>
        <taxon>Sordariomycetes</taxon>
        <taxon>Hypocreomycetidae</taxon>
        <taxon>Glomerellales</taxon>
        <taxon>Glomerellaceae</taxon>
        <taxon>Colletotrichum</taxon>
        <taxon>Colletotrichum destructivum species complex</taxon>
    </lineage>
</organism>
<dbReference type="Gene3D" id="3.40.720.10">
    <property type="entry name" value="Alkaline Phosphatase, subunit A"/>
    <property type="match status" value="1"/>
</dbReference>
<feature type="domain" description="Sulfatase N-terminal" evidence="3">
    <location>
        <begin position="461"/>
        <end position="734"/>
    </location>
</feature>
<dbReference type="EMBL" id="LTAN01000004">
    <property type="protein sequence ID" value="OBR10329.1"/>
    <property type="molecule type" value="Genomic_DNA"/>
</dbReference>
<dbReference type="SUPFAM" id="SSF53649">
    <property type="entry name" value="Alkaline phosphatase-like"/>
    <property type="match status" value="1"/>
</dbReference>
<protein>
    <submittedName>
        <fullName evidence="4">Sulfatase</fullName>
    </submittedName>
</protein>
<evidence type="ECO:0000313" key="5">
    <source>
        <dbReference type="Proteomes" id="UP000092177"/>
    </source>
</evidence>
<accession>A0A1B7YE73</accession>
<dbReference type="AlphaFoldDB" id="A0A1B7YE73"/>
<evidence type="ECO:0000256" key="2">
    <source>
        <dbReference type="SAM" id="Phobius"/>
    </source>
</evidence>
<evidence type="ECO:0000259" key="3">
    <source>
        <dbReference type="Pfam" id="PF00884"/>
    </source>
</evidence>
<evidence type="ECO:0000256" key="1">
    <source>
        <dbReference type="SAM" id="MobiDB-lite"/>
    </source>
</evidence>
<keyword evidence="2" id="KW-1133">Transmembrane helix</keyword>
<feature type="transmembrane region" description="Helical" evidence="2">
    <location>
        <begin position="262"/>
        <end position="285"/>
    </location>
</feature>
<reference evidence="5" key="1">
    <citation type="journal article" date="2017" name="BMC Genomics">
        <title>Gapless genome assembly of Colletotrichum higginsianum reveals chromosome structure and association of transposable elements with secondary metabolite gene clusters.</title>
        <authorList>
            <person name="Dallery J.-F."/>
            <person name="Lapalu N."/>
            <person name="Zampounis A."/>
            <person name="Pigne S."/>
            <person name="Luyten I."/>
            <person name="Amselem J."/>
            <person name="Wittenberg A.H.J."/>
            <person name="Zhou S."/>
            <person name="de Queiroz M.V."/>
            <person name="Robin G.P."/>
            <person name="Auger A."/>
            <person name="Hainaut M."/>
            <person name="Henrissat B."/>
            <person name="Kim K.-T."/>
            <person name="Lee Y.-H."/>
            <person name="Lespinet O."/>
            <person name="Schwartz D.C."/>
            <person name="Thon M.R."/>
            <person name="O'Connell R.J."/>
        </authorList>
    </citation>
    <scope>NUCLEOTIDE SEQUENCE [LARGE SCALE GENOMIC DNA]</scope>
    <source>
        <strain evidence="5">IMI 349063</strain>
    </source>
</reference>
<dbReference type="Pfam" id="PF00884">
    <property type="entry name" value="Sulfatase"/>
    <property type="match status" value="1"/>
</dbReference>
<dbReference type="InterPro" id="IPR052701">
    <property type="entry name" value="GAG_Ulvan_Degrading_Sulfatases"/>
</dbReference>
<name>A0A1B7YE73_COLHI</name>
<keyword evidence="2" id="KW-0812">Transmembrane</keyword>
<dbReference type="PANTHER" id="PTHR43751:SF3">
    <property type="entry name" value="SULFATASE N-TERMINAL DOMAIN-CONTAINING PROTEIN"/>
    <property type="match status" value="1"/>
</dbReference>
<dbReference type="InterPro" id="IPR000917">
    <property type="entry name" value="Sulfatase_N"/>
</dbReference>
<feature type="transmembrane region" description="Helical" evidence="2">
    <location>
        <begin position="117"/>
        <end position="139"/>
    </location>
</feature>
<feature type="transmembrane region" description="Helical" evidence="2">
    <location>
        <begin position="46"/>
        <end position="67"/>
    </location>
</feature>
<dbReference type="PANTHER" id="PTHR43751">
    <property type="entry name" value="SULFATASE"/>
    <property type="match status" value="1"/>
</dbReference>
<feature type="region of interest" description="Disordered" evidence="1">
    <location>
        <begin position="766"/>
        <end position="786"/>
    </location>
</feature>
<proteinExistence type="predicted"/>
<gene>
    <name evidence="4" type="ORF">CH63R_06021</name>
</gene>
<dbReference type="VEuPathDB" id="FungiDB:CH63R_06021"/>
<dbReference type="InterPro" id="IPR017850">
    <property type="entry name" value="Alkaline_phosphatase_core_sf"/>
</dbReference>
<feature type="transmembrane region" description="Helical" evidence="2">
    <location>
        <begin position="159"/>
        <end position="178"/>
    </location>
</feature>
<dbReference type="Proteomes" id="UP000092177">
    <property type="component" value="Chromosome 4"/>
</dbReference>